<proteinExistence type="inferred from homology"/>
<name>A0AAU7EJ54_9FLAO</name>
<evidence type="ECO:0000256" key="3">
    <source>
        <dbReference type="ARBA" id="ARBA00022452"/>
    </source>
</evidence>
<dbReference type="PROSITE" id="PS52016">
    <property type="entry name" value="TONB_DEPENDENT_REC_3"/>
    <property type="match status" value="1"/>
</dbReference>
<keyword evidence="2 8" id="KW-0813">Transport</keyword>
<evidence type="ECO:0000259" key="11">
    <source>
        <dbReference type="Pfam" id="PF00593"/>
    </source>
</evidence>
<dbReference type="InterPro" id="IPR012910">
    <property type="entry name" value="Plug_dom"/>
</dbReference>
<dbReference type="InterPro" id="IPR000531">
    <property type="entry name" value="Beta-barrel_TonB"/>
</dbReference>
<dbReference type="SUPFAM" id="SSF56935">
    <property type="entry name" value="Porins"/>
    <property type="match status" value="1"/>
</dbReference>
<dbReference type="InterPro" id="IPR036942">
    <property type="entry name" value="Beta-barrel_TonB_sf"/>
</dbReference>
<keyword evidence="10" id="KW-0732">Signal</keyword>
<evidence type="ECO:0000256" key="2">
    <source>
        <dbReference type="ARBA" id="ARBA00022448"/>
    </source>
</evidence>
<evidence type="ECO:0000313" key="13">
    <source>
        <dbReference type="EMBL" id="XBL15353.1"/>
    </source>
</evidence>
<keyword evidence="5 9" id="KW-0798">TonB box</keyword>
<evidence type="ECO:0000256" key="8">
    <source>
        <dbReference type="PROSITE-ProRule" id="PRU01360"/>
    </source>
</evidence>
<dbReference type="InterPro" id="IPR037066">
    <property type="entry name" value="Plug_dom_sf"/>
</dbReference>
<dbReference type="InterPro" id="IPR023997">
    <property type="entry name" value="TonB-dep_OMP_SusC/RagA_CS"/>
</dbReference>
<dbReference type="KEGG" id="mlil:QLS71_004865"/>
<feature type="signal peptide" evidence="10">
    <location>
        <begin position="1"/>
        <end position="25"/>
    </location>
</feature>
<dbReference type="EMBL" id="CP155618">
    <property type="protein sequence ID" value="XBL15353.1"/>
    <property type="molecule type" value="Genomic_DNA"/>
</dbReference>
<gene>
    <name evidence="13" type="ORF">QLS71_004865</name>
</gene>
<organism evidence="13 14">
    <name type="scientific">Mariniflexile litorale</name>
    <dbReference type="NCBI Taxonomy" id="3045158"/>
    <lineage>
        <taxon>Bacteria</taxon>
        <taxon>Pseudomonadati</taxon>
        <taxon>Bacteroidota</taxon>
        <taxon>Flavobacteriia</taxon>
        <taxon>Flavobacteriales</taxon>
        <taxon>Flavobacteriaceae</taxon>
        <taxon>Mariniflexile</taxon>
    </lineage>
</organism>
<protein>
    <submittedName>
        <fullName evidence="13">TonB-dependent receptor</fullName>
    </submittedName>
</protein>
<comment type="subcellular location">
    <subcellularLocation>
        <location evidence="1 8">Cell outer membrane</location>
        <topology evidence="1 8">Multi-pass membrane protein</topology>
    </subcellularLocation>
</comment>
<dbReference type="Gene3D" id="2.40.170.20">
    <property type="entry name" value="TonB-dependent receptor, beta-barrel domain"/>
    <property type="match status" value="1"/>
</dbReference>
<evidence type="ECO:0000256" key="9">
    <source>
        <dbReference type="RuleBase" id="RU003357"/>
    </source>
</evidence>
<evidence type="ECO:0000259" key="12">
    <source>
        <dbReference type="Pfam" id="PF07715"/>
    </source>
</evidence>
<evidence type="ECO:0000256" key="10">
    <source>
        <dbReference type="SAM" id="SignalP"/>
    </source>
</evidence>
<evidence type="ECO:0000256" key="7">
    <source>
        <dbReference type="ARBA" id="ARBA00023237"/>
    </source>
</evidence>
<evidence type="ECO:0000313" key="14">
    <source>
        <dbReference type="Proteomes" id="UP001224325"/>
    </source>
</evidence>
<evidence type="ECO:0000256" key="6">
    <source>
        <dbReference type="ARBA" id="ARBA00023136"/>
    </source>
</evidence>
<dbReference type="Gene3D" id="2.170.130.10">
    <property type="entry name" value="TonB-dependent receptor, plug domain"/>
    <property type="match status" value="1"/>
</dbReference>
<dbReference type="InterPro" id="IPR039426">
    <property type="entry name" value="TonB-dep_rcpt-like"/>
</dbReference>
<dbReference type="NCBIfam" id="TIGR04057">
    <property type="entry name" value="SusC_RagA_signa"/>
    <property type="match status" value="1"/>
</dbReference>
<evidence type="ECO:0000256" key="1">
    <source>
        <dbReference type="ARBA" id="ARBA00004571"/>
    </source>
</evidence>
<dbReference type="Pfam" id="PF00593">
    <property type="entry name" value="TonB_dep_Rec_b-barrel"/>
    <property type="match status" value="1"/>
</dbReference>
<keyword evidence="13" id="KW-0675">Receptor</keyword>
<feature type="domain" description="TonB-dependent receptor-like beta-barrel" evidence="11">
    <location>
        <begin position="385"/>
        <end position="964"/>
    </location>
</feature>
<sequence length="1015" mass="110499">MNKKLFLKLLSIVIFIVGTSMYSQNVTGTIFDSYGPLAGANVIVKGTSNGAVTDFDGNFSVSNVDANAILVFSFIGYISQEIKVNGKSNLDVVLVEDTSELDEVVVVGYGKTTRRLVTGAISSVQSEDINRTPITSADQALQGQAPGVTVINGGVPGTAPQVQIRGLGTFGNSQPLYVIDGIVSTGLNAINPNDIETMDVLKDASTAAIYGSRASNGVVLITTKKGKSGKTKVTFDSYLSFQNVPKTLDLLDTNQFKQFVSETYGLPNRYTSNPASTELNTDWQDEVFQSSIMHNTNIGASGGNDTAIFNLSAGYVDQEGIIINTGFKRASLRLNSEFKVGSKFKIGETLAIADTEMKNEEENGDRTLIEHMIKSLPYTPVYDANNPGGFGGTDTTLDNGSDSENPVRLQTISNNTTDVSKILGSVYTSYEILKGLEYKFQYGFERTTTSTNIHRPSFDEGINQRTAAELDQKINIFNSDTYTSSLTYSTVFNEVHNLDLLAVAEKFETTSRDNRSQASNPLTDTVEVIQGNAVVTNQLFEYGLISYIGRVNYNYDNKYLLSASLRRDGTSRFGEGHKWANFPAVSLGWVLSEEGFLKDSDLISNLKLRGSWGVTGNDGSVEYAFESGLINTYGYIGLNNNVGASNFGRPNPDLKWEEATMTNVGLDMAFLNNALTLSFEYYNNDIEDVIVPIPNVTSDGLGEAFTQRNGASTNTKGFEFNIGYNHNKGGDFSWSASLNLGTSKNKATKLTDGLSFIESSVFEGENLSRITEGESLFYFYGYKTNGIYQSQAEVDAVFTKPGSNLDGNGDQIVFPGDIRFVDQNNDGDIDSQDNVKIGNPFPELTYGLNLSANYKNFDATLFFSGVSGNDIYNTNLYDLEGMTRLFNAGTAVLNRWTPTNTNTSVPRFAPHSENVNRSDRFIENGSYAKLRNLTFGYSFPESTLSTIANGAITKFRVYATGQNLFTITNYSGYDPEIGGSSTVTPGQQSAAAGVGIDRGMYPQPRSFILGVQLAF</sequence>
<keyword evidence="7 8" id="KW-0998">Cell outer membrane</keyword>
<keyword evidence="4 8" id="KW-0812">Transmembrane</keyword>
<keyword evidence="14" id="KW-1185">Reference proteome</keyword>
<dbReference type="Proteomes" id="UP001224325">
    <property type="component" value="Chromosome"/>
</dbReference>
<evidence type="ECO:0000256" key="5">
    <source>
        <dbReference type="ARBA" id="ARBA00023077"/>
    </source>
</evidence>
<dbReference type="Gene3D" id="2.60.40.1120">
    <property type="entry name" value="Carboxypeptidase-like, regulatory domain"/>
    <property type="match status" value="1"/>
</dbReference>
<reference evidence="13" key="1">
    <citation type="submission" date="2024-04" db="EMBL/GenBank/DDBJ databases">
        <title>Mariniflexile litorale, isolated from the shallow sediments of the Sea of Japan.</title>
        <authorList>
            <person name="Romanenko L."/>
            <person name="Isaeva M."/>
        </authorList>
    </citation>
    <scope>NUCLEOTIDE SEQUENCE [LARGE SCALE GENOMIC DNA]</scope>
    <source>
        <strain evidence="13">KMM 9835</strain>
    </source>
</reference>
<dbReference type="Pfam" id="PF13715">
    <property type="entry name" value="CarbopepD_reg_2"/>
    <property type="match status" value="1"/>
</dbReference>
<comment type="similarity">
    <text evidence="8 9">Belongs to the TonB-dependent receptor family.</text>
</comment>
<dbReference type="GO" id="GO:0009279">
    <property type="term" value="C:cell outer membrane"/>
    <property type="evidence" value="ECO:0007669"/>
    <property type="project" value="UniProtKB-SubCell"/>
</dbReference>
<evidence type="ECO:0000256" key="4">
    <source>
        <dbReference type="ARBA" id="ARBA00022692"/>
    </source>
</evidence>
<dbReference type="SUPFAM" id="SSF49464">
    <property type="entry name" value="Carboxypeptidase regulatory domain-like"/>
    <property type="match status" value="1"/>
</dbReference>
<accession>A0AAU7EJ54</accession>
<keyword evidence="3 8" id="KW-1134">Transmembrane beta strand</keyword>
<dbReference type="AlphaFoldDB" id="A0AAU7EJ54"/>
<dbReference type="InterPro" id="IPR023996">
    <property type="entry name" value="TonB-dep_OMP_SusC/RagA"/>
</dbReference>
<keyword evidence="6 8" id="KW-0472">Membrane</keyword>
<dbReference type="InterPro" id="IPR008969">
    <property type="entry name" value="CarboxyPept-like_regulatory"/>
</dbReference>
<dbReference type="NCBIfam" id="TIGR04056">
    <property type="entry name" value="OMP_RagA_SusC"/>
    <property type="match status" value="1"/>
</dbReference>
<dbReference type="RefSeq" id="WP_308990795.1">
    <property type="nucleotide sequence ID" value="NZ_CP155618.1"/>
</dbReference>
<feature type="domain" description="TonB-dependent receptor plug" evidence="12">
    <location>
        <begin position="116"/>
        <end position="218"/>
    </location>
</feature>
<dbReference type="Pfam" id="PF07715">
    <property type="entry name" value="Plug"/>
    <property type="match status" value="1"/>
</dbReference>
<feature type="chain" id="PRO_5043672125" evidence="10">
    <location>
        <begin position="26"/>
        <end position="1015"/>
    </location>
</feature>